<evidence type="ECO:0000256" key="2">
    <source>
        <dbReference type="ARBA" id="ARBA00022692"/>
    </source>
</evidence>
<protein>
    <submittedName>
        <fullName evidence="8">MFS general substrate transporter-49</fullName>
    </submittedName>
</protein>
<evidence type="ECO:0000256" key="1">
    <source>
        <dbReference type="ARBA" id="ARBA00004141"/>
    </source>
</evidence>
<evidence type="ECO:0000313" key="8">
    <source>
        <dbReference type="EMBL" id="RDW62491.1"/>
    </source>
</evidence>
<feature type="transmembrane region" description="Helical" evidence="6">
    <location>
        <begin position="393"/>
        <end position="412"/>
    </location>
</feature>
<dbReference type="PANTHER" id="PTHR23501:SF195">
    <property type="entry name" value="PEP5"/>
    <property type="match status" value="1"/>
</dbReference>
<organism evidence="8 9">
    <name type="scientific">Coleophoma crateriformis</name>
    <dbReference type="NCBI Taxonomy" id="565419"/>
    <lineage>
        <taxon>Eukaryota</taxon>
        <taxon>Fungi</taxon>
        <taxon>Dikarya</taxon>
        <taxon>Ascomycota</taxon>
        <taxon>Pezizomycotina</taxon>
        <taxon>Leotiomycetes</taxon>
        <taxon>Helotiales</taxon>
        <taxon>Dermateaceae</taxon>
        <taxon>Coleophoma</taxon>
    </lineage>
</organism>
<dbReference type="PROSITE" id="PS00216">
    <property type="entry name" value="SUGAR_TRANSPORT_1"/>
    <property type="match status" value="1"/>
</dbReference>
<dbReference type="GO" id="GO:0005886">
    <property type="term" value="C:plasma membrane"/>
    <property type="evidence" value="ECO:0007669"/>
    <property type="project" value="TreeGrafter"/>
</dbReference>
<evidence type="ECO:0000256" key="6">
    <source>
        <dbReference type="SAM" id="Phobius"/>
    </source>
</evidence>
<feature type="transmembrane region" description="Helical" evidence="6">
    <location>
        <begin position="450"/>
        <end position="473"/>
    </location>
</feature>
<dbReference type="AlphaFoldDB" id="A0A3D8QLA3"/>
<feature type="region of interest" description="Disordered" evidence="5">
    <location>
        <begin position="1"/>
        <end position="49"/>
    </location>
</feature>
<keyword evidence="4 6" id="KW-0472">Membrane</keyword>
<evidence type="ECO:0000256" key="4">
    <source>
        <dbReference type="ARBA" id="ARBA00023136"/>
    </source>
</evidence>
<feature type="transmembrane region" description="Helical" evidence="6">
    <location>
        <begin position="125"/>
        <end position="144"/>
    </location>
</feature>
<feature type="domain" description="Major facilitator superfamily (MFS) profile" evidence="7">
    <location>
        <begin position="59"/>
        <end position="569"/>
    </location>
</feature>
<feature type="compositionally biased region" description="Basic and acidic residues" evidence="5">
    <location>
        <begin position="16"/>
        <end position="31"/>
    </location>
</feature>
<feature type="transmembrane region" description="Helical" evidence="6">
    <location>
        <begin position="217"/>
        <end position="237"/>
    </location>
</feature>
<dbReference type="GO" id="GO:0022857">
    <property type="term" value="F:transmembrane transporter activity"/>
    <property type="evidence" value="ECO:0007669"/>
    <property type="project" value="InterPro"/>
</dbReference>
<dbReference type="SUPFAM" id="SSF103473">
    <property type="entry name" value="MFS general substrate transporter"/>
    <property type="match status" value="1"/>
</dbReference>
<dbReference type="Proteomes" id="UP000256328">
    <property type="component" value="Unassembled WGS sequence"/>
</dbReference>
<feature type="transmembrane region" description="Helical" evidence="6">
    <location>
        <begin position="97"/>
        <end position="118"/>
    </location>
</feature>
<name>A0A3D8QLA3_9HELO</name>
<feature type="transmembrane region" description="Helical" evidence="6">
    <location>
        <begin position="59"/>
        <end position="77"/>
    </location>
</feature>
<reference evidence="8 9" key="1">
    <citation type="journal article" date="2018" name="IMA Fungus">
        <title>IMA Genome-F 9: Draft genome sequence of Annulohypoxylon stygium, Aspergillus mulundensis, Berkeleyomyces basicola (syn. Thielaviopsis basicola), Ceratocystis smalleyi, two Cercospora beticola strains, Coleophoma cylindrospora, Fusarium fracticaudum, Phialophora cf. hyalina, and Morchella septimelata.</title>
        <authorList>
            <person name="Wingfield B.D."/>
            <person name="Bills G.F."/>
            <person name="Dong Y."/>
            <person name="Huang W."/>
            <person name="Nel W.J."/>
            <person name="Swalarsk-Parry B.S."/>
            <person name="Vaghefi N."/>
            <person name="Wilken P.M."/>
            <person name="An Z."/>
            <person name="de Beer Z.W."/>
            <person name="De Vos L."/>
            <person name="Chen L."/>
            <person name="Duong T.A."/>
            <person name="Gao Y."/>
            <person name="Hammerbacher A."/>
            <person name="Kikkert J.R."/>
            <person name="Li Y."/>
            <person name="Li H."/>
            <person name="Li K."/>
            <person name="Li Q."/>
            <person name="Liu X."/>
            <person name="Ma X."/>
            <person name="Naidoo K."/>
            <person name="Pethybridge S.J."/>
            <person name="Sun J."/>
            <person name="Steenkamp E.T."/>
            <person name="van der Nest M.A."/>
            <person name="van Wyk S."/>
            <person name="Wingfield M.J."/>
            <person name="Xiong C."/>
            <person name="Yue Q."/>
            <person name="Zhang X."/>
        </authorList>
    </citation>
    <scope>NUCLEOTIDE SEQUENCE [LARGE SCALE GENOMIC DNA]</scope>
    <source>
        <strain evidence="8 9">BP5796</strain>
    </source>
</reference>
<dbReference type="OrthoDB" id="4161376at2759"/>
<evidence type="ECO:0000259" key="7">
    <source>
        <dbReference type="PROSITE" id="PS50850"/>
    </source>
</evidence>
<feature type="transmembrane region" description="Helical" evidence="6">
    <location>
        <begin position="150"/>
        <end position="170"/>
    </location>
</feature>
<dbReference type="Gene3D" id="1.20.1250.20">
    <property type="entry name" value="MFS general substrate transporter like domains"/>
    <property type="match status" value="1"/>
</dbReference>
<dbReference type="PROSITE" id="PS50850">
    <property type="entry name" value="MFS"/>
    <property type="match status" value="1"/>
</dbReference>
<dbReference type="InterPro" id="IPR011701">
    <property type="entry name" value="MFS"/>
</dbReference>
<dbReference type="Pfam" id="PF07690">
    <property type="entry name" value="MFS_1"/>
    <property type="match status" value="1"/>
</dbReference>
<dbReference type="InterPro" id="IPR036259">
    <property type="entry name" value="MFS_trans_sf"/>
</dbReference>
<feature type="transmembrane region" description="Helical" evidence="6">
    <location>
        <begin position="258"/>
        <end position="277"/>
    </location>
</feature>
<keyword evidence="9" id="KW-1185">Reference proteome</keyword>
<proteinExistence type="predicted"/>
<feature type="transmembrane region" description="Helical" evidence="6">
    <location>
        <begin position="182"/>
        <end position="205"/>
    </location>
</feature>
<dbReference type="PANTHER" id="PTHR23501">
    <property type="entry name" value="MAJOR FACILITATOR SUPERFAMILY"/>
    <property type="match status" value="1"/>
</dbReference>
<feature type="transmembrane region" description="Helical" evidence="6">
    <location>
        <begin position="327"/>
        <end position="348"/>
    </location>
</feature>
<feature type="transmembrane region" description="Helical" evidence="6">
    <location>
        <begin position="360"/>
        <end position="381"/>
    </location>
</feature>
<evidence type="ECO:0000313" key="9">
    <source>
        <dbReference type="Proteomes" id="UP000256328"/>
    </source>
</evidence>
<feature type="transmembrane region" description="Helical" evidence="6">
    <location>
        <begin position="289"/>
        <end position="306"/>
    </location>
</feature>
<sequence>MSQPTTPDWKPASNSENRDMTAGDKPEKDTTIKNALANRRESGDGQDDEAAPHLHMKTFLAVFSVCLIYFAQDFALVGAGSQGQIISSHFGRPGDTVWITAPITIFTVVLGPIVSQAADYWGRKWFLVVLSLFGSVGCVIIARATNMGMIIAGSCIIGIGFGAQPLLHTVASEVLPRRWRAWAQSAVMASNGLGLLVGLLAGGAFNRHGNPDGFRYHFYFAMAFFALASVICIFVYQPPQTDLQSTLSFKEKVSQLDWIGYILLASSLVLFCMGLFWSQNPYAWSNAHPSAPFAVGLALASVLIFYEAKLKKDGMFHHGLFMANWNFTISMICVFCEGMAFFAATIYFPFQVSVLYETDFLMVSVRFSVAYITTLAASLFTGVYCNMTKKVRWVTFAAFVVFVAFFVCMATTNKNSSLPVWGYPVLMGWALGMTLVTLITAAQLSIRAELISVASGLIISVRSLGATIGIAIYNSVFISATRRLEGNISKAVAAAGLPQASIENFVAGLLAQNTTGLSQVFGVNQDIIQAGFGALQDTYSAGFRNVWCTAAAFTVLALVASVFLFDPSNEFNNHIDAPIEKEEDLFS</sequence>
<feature type="transmembrane region" description="Helical" evidence="6">
    <location>
        <begin position="418"/>
        <end position="438"/>
    </location>
</feature>
<comment type="caution">
    <text evidence="8">The sequence shown here is derived from an EMBL/GenBank/DDBJ whole genome shotgun (WGS) entry which is preliminary data.</text>
</comment>
<evidence type="ECO:0000256" key="3">
    <source>
        <dbReference type="ARBA" id="ARBA00022989"/>
    </source>
</evidence>
<dbReference type="InterPro" id="IPR020846">
    <property type="entry name" value="MFS_dom"/>
</dbReference>
<evidence type="ECO:0000256" key="5">
    <source>
        <dbReference type="SAM" id="MobiDB-lite"/>
    </source>
</evidence>
<feature type="transmembrane region" description="Helical" evidence="6">
    <location>
        <begin position="544"/>
        <end position="565"/>
    </location>
</feature>
<dbReference type="InterPro" id="IPR005829">
    <property type="entry name" value="Sugar_transporter_CS"/>
</dbReference>
<gene>
    <name evidence="8" type="ORF">BP5796_10793</name>
</gene>
<comment type="subcellular location">
    <subcellularLocation>
        <location evidence="1">Membrane</location>
        <topology evidence="1">Multi-pass membrane protein</topology>
    </subcellularLocation>
</comment>
<keyword evidence="3 6" id="KW-1133">Transmembrane helix</keyword>
<dbReference type="EMBL" id="PDLN01000017">
    <property type="protein sequence ID" value="RDW62491.1"/>
    <property type="molecule type" value="Genomic_DNA"/>
</dbReference>
<accession>A0A3D8QLA3</accession>
<keyword evidence="2 6" id="KW-0812">Transmembrane</keyword>